<dbReference type="AlphaFoldDB" id="W4FI37"/>
<reference evidence="2" key="1">
    <citation type="submission" date="2013-12" db="EMBL/GenBank/DDBJ databases">
        <title>The Genome Sequence of Aphanomyces astaci APO3.</title>
        <authorList>
            <consortium name="The Broad Institute Genomics Platform"/>
            <person name="Russ C."/>
            <person name="Tyler B."/>
            <person name="van West P."/>
            <person name="Dieguez-Uribeondo J."/>
            <person name="Young S.K."/>
            <person name="Zeng Q."/>
            <person name="Gargeya S."/>
            <person name="Fitzgerald M."/>
            <person name="Abouelleil A."/>
            <person name="Alvarado L."/>
            <person name="Chapman S.B."/>
            <person name="Gainer-Dewar J."/>
            <person name="Goldberg J."/>
            <person name="Griggs A."/>
            <person name="Gujja S."/>
            <person name="Hansen M."/>
            <person name="Howarth C."/>
            <person name="Imamovic A."/>
            <person name="Ireland A."/>
            <person name="Larimer J."/>
            <person name="McCowan C."/>
            <person name="Murphy C."/>
            <person name="Pearson M."/>
            <person name="Poon T.W."/>
            <person name="Priest M."/>
            <person name="Roberts A."/>
            <person name="Saif S."/>
            <person name="Shea T."/>
            <person name="Sykes S."/>
            <person name="Wortman J."/>
            <person name="Nusbaum C."/>
            <person name="Birren B."/>
        </authorList>
    </citation>
    <scope>NUCLEOTIDE SEQUENCE [LARGE SCALE GENOMIC DNA]</scope>
    <source>
        <strain evidence="2">APO3</strain>
    </source>
</reference>
<dbReference type="VEuPathDB" id="FungiDB:H257_16562"/>
<evidence type="ECO:0000256" key="1">
    <source>
        <dbReference type="SAM" id="MobiDB-lite"/>
    </source>
</evidence>
<dbReference type="GeneID" id="20818558"/>
<organism evidence="2">
    <name type="scientific">Aphanomyces astaci</name>
    <name type="common">Crayfish plague agent</name>
    <dbReference type="NCBI Taxonomy" id="112090"/>
    <lineage>
        <taxon>Eukaryota</taxon>
        <taxon>Sar</taxon>
        <taxon>Stramenopiles</taxon>
        <taxon>Oomycota</taxon>
        <taxon>Saprolegniomycetes</taxon>
        <taxon>Saprolegniales</taxon>
        <taxon>Verrucalvaceae</taxon>
        <taxon>Aphanomyces</taxon>
    </lineage>
</organism>
<dbReference type="OrthoDB" id="125347at2759"/>
<feature type="region of interest" description="Disordered" evidence="1">
    <location>
        <begin position="1"/>
        <end position="33"/>
    </location>
</feature>
<proteinExistence type="predicted"/>
<name>W4FI37_APHAT</name>
<accession>W4FI37</accession>
<protein>
    <submittedName>
        <fullName evidence="2">Uncharacterized protein</fullName>
    </submittedName>
</protein>
<feature type="region of interest" description="Disordered" evidence="1">
    <location>
        <begin position="267"/>
        <end position="327"/>
    </location>
</feature>
<feature type="compositionally biased region" description="Low complexity" evidence="1">
    <location>
        <begin position="283"/>
        <end position="297"/>
    </location>
</feature>
<sequence length="1037" mass="115434">MERPPSLYRPARNSTYNFVSPRTPSRSSPRHTYDDTGISATVLDAIVAGVLEAWAIRLGQEESSSFSLDPASSGHEAVGSPTVADRVRKLWQAVVRQSHDVASPHALPNPICTAICVEILVEVLHVVLPRHSGLAEVLIGGLVHSIYATYDPSKSYYANNMYAHAGQDKSTVSVVQATVRMIYTLYSQLDPSTQRSVATDLVKPQVSTDMLGDLWDVLMGTLPTRDEAAGHMALLSRCFSSLRRHEKCQLLPQLASSFIPRRVEEFLPPTNSHQDPDDTFDVTPTASSPTTTGTHHTQPPPLCRRSQRGSNIFNPREYRKASSRLGKSSLVRGSHQLMVQRKPSEVRKGGTALGVAAFRRKSTRVHDVVLPPDQLHGILPLVGYHHHHHPRQSTAPPPLMTKPSLLVQYEDEPDTSAELLEFLDELADDLKEIYALLRVGEYRSQQSGMHDLAQLLTTRLHVTLDDDGMSDPKDKERTAVTTIVQMLKAHPSALGSVLKHVPDLVVDTLRVQQGILKYVMVHCSWVVGQFLKLDEVAADTWQAIVKAQSEKQLTLLWSTDQDAGTEEEEVVVSPVEAAYQWLQSHVTDTAKVLLLNHDMAKHIFAAMEREVELAAKGATNKGLRLKMLLTELDDLPTFQAHTHLATQKGFEMAMKHDMKGMVTLLTIILSNNTHLKDLVTSNVEVIAALAMHNKHALINLLNSDLVTWKPFFMQAMTQHAFLLTDCLMAKTKHLGGGDQLMVAYHSVLDGVAGRWVTDDADRSSGVTFKPRSHFTRAVSVLRIANRRGSRASSSEGTVEVVHATDGKDKRSMAGSPSVKRMASMRQRQMLDGVPRASVVPGVYHIPWIWKTFLIDAALERPTMQQDSWGRRELKRFILDILIEKIKLDELEIDEDVVSDLSVFVCDYLTTKLQNRSLVSFQLQQLVNGLQKHIEDPRVSFFAAACGVKQLLRRGVLHSCLRSLSHLLFGELRIFRQDKRLQELVDGSCVVPVAAVEAAARSVFAQCLSSEEMDVVVHQIASLRRFPASDMYCSWRAI</sequence>
<evidence type="ECO:0000313" key="2">
    <source>
        <dbReference type="EMBL" id="ETV67162.1"/>
    </source>
</evidence>
<dbReference type="EMBL" id="KI913201">
    <property type="protein sequence ID" value="ETV67162.1"/>
    <property type="molecule type" value="Genomic_DNA"/>
</dbReference>
<gene>
    <name evidence="2" type="ORF">H257_16562</name>
</gene>
<dbReference type="RefSeq" id="XP_009843327.1">
    <property type="nucleotide sequence ID" value="XM_009845025.1"/>
</dbReference>